<dbReference type="PANTHER" id="PTHR35201:SF4">
    <property type="entry name" value="BETA-PINACENE SYNTHASE-RELATED"/>
    <property type="match status" value="1"/>
</dbReference>
<dbReference type="Pfam" id="PF19086">
    <property type="entry name" value="Terpene_syn_C_2"/>
    <property type="match status" value="1"/>
</dbReference>
<dbReference type="AlphaFoldDB" id="A0A8H3CBR0"/>
<sequence length="337" mass="38010">MSGSTISLPRLPSYIAEAFQLPTELNPHQSEVEQASYAWFDSYEIYVDEKRQRFFDCQFGLFAALCFPNAEAARFRNTLDFTLWFFSFQMMVDGDEFNGPEDMKAATDAIMRAVSDPNAPSSNFQPAALIQSCFERIKQDGAPQTIQRFVAGLDEYTHACFQEKFNRSAIPALEECIERRRATSGMNLWTSVFQYTLGLDLPDKVLDHQSVSGLALAGSDLFNLTDDIYSSIRATRNAYPFNIVSVVMHHKNLDLNGSINFLDRLIRDRLDKYQDSKARVPSFGPGLDEQVAQYAQSIEHAIKGLSEWAFMTPVYFGDQTESARDTGVVDLEKLAAV</sequence>
<proteinExistence type="inferred from homology"/>
<comment type="similarity">
    <text evidence="2 6">Belongs to the terpene synthase family.</text>
</comment>
<dbReference type="EC" id="4.2.3.-" evidence="6"/>
<evidence type="ECO:0000256" key="2">
    <source>
        <dbReference type="ARBA" id="ARBA00006333"/>
    </source>
</evidence>
<gene>
    <name evidence="7" type="ORF">RDB_LOCUS116551</name>
</gene>
<evidence type="ECO:0000256" key="4">
    <source>
        <dbReference type="ARBA" id="ARBA00022842"/>
    </source>
</evidence>
<reference evidence="7" key="1">
    <citation type="submission" date="2021-01" db="EMBL/GenBank/DDBJ databases">
        <authorList>
            <person name="Kaushik A."/>
        </authorList>
    </citation>
    <scope>NUCLEOTIDE SEQUENCE</scope>
    <source>
        <strain evidence="7">AG4-R118</strain>
    </source>
</reference>
<dbReference type="InterPro" id="IPR008949">
    <property type="entry name" value="Isoprenoid_synthase_dom_sf"/>
</dbReference>
<dbReference type="Proteomes" id="UP000663888">
    <property type="component" value="Unassembled WGS sequence"/>
</dbReference>
<keyword evidence="4 6" id="KW-0460">Magnesium</keyword>
<evidence type="ECO:0000313" key="7">
    <source>
        <dbReference type="EMBL" id="CAE6476234.1"/>
    </source>
</evidence>
<keyword evidence="3 6" id="KW-0479">Metal-binding</keyword>
<organism evidence="7 8">
    <name type="scientific">Rhizoctonia solani</name>
    <dbReference type="NCBI Taxonomy" id="456999"/>
    <lineage>
        <taxon>Eukaryota</taxon>
        <taxon>Fungi</taxon>
        <taxon>Dikarya</taxon>
        <taxon>Basidiomycota</taxon>
        <taxon>Agaricomycotina</taxon>
        <taxon>Agaricomycetes</taxon>
        <taxon>Cantharellales</taxon>
        <taxon>Ceratobasidiaceae</taxon>
        <taxon>Rhizoctonia</taxon>
    </lineage>
</organism>
<evidence type="ECO:0000256" key="1">
    <source>
        <dbReference type="ARBA" id="ARBA00001946"/>
    </source>
</evidence>
<accession>A0A8H3CBR0</accession>
<comment type="caution">
    <text evidence="7">The sequence shown here is derived from an EMBL/GenBank/DDBJ whole genome shotgun (WGS) entry which is preliminary data.</text>
</comment>
<evidence type="ECO:0000256" key="5">
    <source>
        <dbReference type="ARBA" id="ARBA00023239"/>
    </source>
</evidence>
<dbReference type="GO" id="GO:0046872">
    <property type="term" value="F:metal ion binding"/>
    <property type="evidence" value="ECO:0007669"/>
    <property type="project" value="UniProtKB-KW"/>
</dbReference>
<dbReference type="GO" id="GO:0008299">
    <property type="term" value="P:isoprenoid biosynthetic process"/>
    <property type="evidence" value="ECO:0007669"/>
    <property type="project" value="UniProtKB-ARBA"/>
</dbReference>
<dbReference type="GO" id="GO:0010333">
    <property type="term" value="F:terpene synthase activity"/>
    <property type="evidence" value="ECO:0007669"/>
    <property type="project" value="InterPro"/>
</dbReference>
<evidence type="ECO:0000256" key="6">
    <source>
        <dbReference type="RuleBase" id="RU366034"/>
    </source>
</evidence>
<protein>
    <recommendedName>
        <fullName evidence="6">Terpene synthase</fullName>
        <ecNumber evidence="6">4.2.3.-</ecNumber>
    </recommendedName>
</protein>
<evidence type="ECO:0000256" key="3">
    <source>
        <dbReference type="ARBA" id="ARBA00022723"/>
    </source>
</evidence>
<dbReference type="PANTHER" id="PTHR35201">
    <property type="entry name" value="TERPENE SYNTHASE"/>
    <property type="match status" value="1"/>
</dbReference>
<keyword evidence="5 6" id="KW-0456">Lyase</keyword>
<evidence type="ECO:0000313" key="8">
    <source>
        <dbReference type="Proteomes" id="UP000663888"/>
    </source>
</evidence>
<dbReference type="EMBL" id="CAJMWX010001231">
    <property type="protein sequence ID" value="CAE6476234.1"/>
    <property type="molecule type" value="Genomic_DNA"/>
</dbReference>
<dbReference type="Gene3D" id="1.10.600.10">
    <property type="entry name" value="Farnesyl Diphosphate Synthase"/>
    <property type="match status" value="1"/>
</dbReference>
<dbReference type="SUPFAM" id="SSF48576">
    <property type="entry name" value="Terpenoid synthases"/>
    <property type="match status" value="1"/>
</dbReference>
<dbReference type="InterPro" id="IPR034686">
    <property type="entry name" value="Terpene_cyclase-like_2"/>
</dbReference>
<name>A0A8H3CBR0_9AGAM</name>
<comment type="cofactor">
    <cofactor evidence="1 6">
        <name>Mg(2+)</name>
        <dbReference type="ChEBI" id="CHEBI:18420"/>
    </cofactor>
</comment>